<protein>
    <submittedName>
        <fullName evidence="3">Uncharacterized protein</fullName>
    </submittedName>
</protein>
<gene>
    <name evidence="2" type="ORF">GRG538_LOCUS14012</name>
    <name evidence="3" type="ORF">QYT958_LOCUS29620</name>
</gene>
<feature type="non-terminal residue" evidence="3">
    <location>
        <position position="161"/>
    </location>
</feature>
<proteinExistence type="predicted"/>
<dbReference type="Proteomes" id="UP000663848">
    <property type="component" value="Unassembled WGS sequence"/>
</dbReference>
<feature type="coiled-coil region" evidence="1">
    <location>
        <begin position="100"/>
        <end position="127"/>
    </location>
</feature>
<dbReference type="Proteomes" id="UP000663872">
    <property type="component" value="Unassembled WGS sequence"/>
</dbReference>
<organism evidence="3 4">
    <name type="scientific">Rotaria socialis</name>
    <dbReference type="NCBI Taxonomy" id="392032"/>
    <lineage>
        <taxon>Eukaryota</taxon>
        <taxon>Metazoa</taxon>
        <taxon>Spiralia</taxon>
        <taxon>Gnathifera</taxon>
        <taxon>Rotifera</taxon>
        <taxon>Eurotatoria</taxon>
        <taxon>Bdelloidea</taxon>
        <taxon>Philodinida</taxon>
        <taxon>Philodinidae</taxon>
        <taxon>Rotaria</taxon>
    </lineage>
</organism>
<sequence length="161" mass="19031">MVDPISTLKSIYGGLQKIYNFVDGIKTFDKKASFTAENLKTKISTFKSFQSGLTDLIYDNISQEDQENWEKRRKHLETCTNNTTDWMKNRNKPFWNRFRIQKQNDDLDDLMKKLESALDDFEKFLKNTLKIQKHKINQENNQYHRTTAEGVGELVEHFTGQ</sequence>
<dbReference type="EMBL" id="CAJNYT010002127">
    <property type="protein sequence ID" value="CAF3448190.1"/>
    <property type="molecule type" value="Genomic_DNA"/>
</dbReference>
<evidence type="ECO:0000256" key="1">
    <source>
        <dbReference type="SAM" id="Coils"/>
    </source>
</evidence>
<evidence type="ECO:0000313" key="3">
    <source>
        <dbReference type="EMBL" id="CAF4884577.1"/>
    </source>
</evidence>
<keyword evidence="1" id="KW-0175">Coiled coil</keyword>
<reference evidence="3" key="1">
    <citation type="submission" date="2021-02" db="EMBL/GenBank/DDBJ databases">
        <authorList>
            <person name="Nowell W R."/>
        </authorList>
    </citation>
    <scope>NUCLEOTIDE SEQUENCE</scope>
</reference>
<evidence type="ECO:0000313" key="2">
    <source>
        <dbReference type="EMBL" id="CAF3448190.1"/>
    </source>
</evidence>
<comment type="caution">
    <text evidence="3">The sequence shown here is derived from an EMBL/GenBank/DDBJ whole genome shotgun (WGS) entry which is preliminary data.</text>
</comment>
<dbReference type="AlphaFoldDB" id="A0A821U5Y1"/>
<name>A0A821U5Y1_9BILA</name>
<evidence type="ECO:0000313" key="4">
    <source>
        <dbReference type="Proteomes" id="UP000663848"/>
    </source>
</evidence>
<dbReference type="EMBL" id="CAJOBR010008816">
    <property type="protein sequence ID" value="CAF4884577.1"/>
    <property type="molecule type" value="Genomic_DNA"/>
</dbReference>
<accession>A0A821U5Y1</accession>